<dbReference type="Proteomes" id="UP000789831">
    <property type="component" value="Unassembled WGS sequence"/>
</dbReference>
<comment type="caution">
    <text evidence="1">The sequence shown here is derived from an EMBL/GenBank/DDBJ whole genome shotgun (WGS) entry which is preliminary data.</text>
</comment>
<gene>
    <name evidence="1" type="ORF">AGERDE_LOCUS11353</name>
</gene>
<organism evidence="1 2">
    <name type="scientific">Ambispora gerdemannii</name>
    <dbReference type="NCBI Taxonomy" id="144530"/>
    <lineage>
        <taxon>Eukaryota</taxon>
        <taxon>Fungi</taxon>
        <taxon>Fungi incertae sedis</taxon>
        <taxon>Mucoromycota</taxon>
        <taxon>Glomeromycotina</taxon>
        <taxon>Glomeromycetes</taxon>
        <taxon>Archaeosporales</taxon>
        <taxon>Ambisporaceae</taxon>
        <taxon>Ambispora</taxon>
    </lineage>
</organism>
<evidence type="ECO:0000313" key="2">
    <source>
        <dbReference type="Proteomes" id="UP000789831"/>
    </source>
</evidence>
<name>A0A9N9DVS8_9GLOM</name>
<keyword evidence="2" id="KW-1185">Reference proteome</keyword>
<feature type="non-terminal residue" evidence="1">
    <location>
        <position position="1"/>
    </location>
</feature>
<protein>
    <submittedName>
        <fullName evidence="1">12607_t:CDS:1</fullName>
    </submittedName>
</protein>
<dbReference type="AlphaFoldDB" id="A0A9N9DVS8"/>
<evidence type="ECO:0000313" key="1">
    <source>
        <dbReference type="EMBL" id="CAG8649773.1"/>
    </source>
</evidence>
<proteinExistence type="predicted"/>
<reference evidence="1" key="1">
    <citation type="submission" date="2021-06" db="EMBL/GenBank/DDBJ databases">
        <authorList>
            <person name="Kallberg Y."/>
            <person name="Tangrot J."/>
            <person name="Rosling A."/>
        </authorList>
    </citation>
    <scope>NUCLEOTIDE SEQUENCE</scope>
    <source>
        <strain evidence="1">MT106</strain>
    </source>
</reference>
<accession>A0A9N9DVS8</accession>
<dbReference type="EMBL" id="CAJVPL010004640">
    <property type="protein sequence ID" value="CAG8649773.1"/>
    <property type="molecule type" value="Genomic_DNA"/>
</dbReference>
<sequence length="65" mass="7112">INEIRVQVSLLELSDNSSKELVSKELLQNQLLKLDINHDDVNGAAADDALFGAKKFDATSSQRNA</sequence>